<evidence type="ECO:0008006" key="6">
    <source>
        <dbReference type="Google" id="ProtNLM"/>
    </source>
</evidence>
<keyword evidence="5" id="KW-1185">Reference proteome</keyword>
<evidence type="ECO:0000256" key="2">
    <source>
        <dbReference type="ARBA" id="ARBA00022737"/>
    </source>
</evidence>
<comment type="caution">
    <text evidence="4">The sequence shown here is derived from an EMBL/GenBank/DDBJ whole genome shotgun (WGS) entry which is preliminary data.</text>
</comment>
<keyword evidence="2" id="KW-0677">Repeat</keyword>
<dbReference type="InterPro" id="IPR011043">
    <property type="entry name" value="Gal_Oxase/kelch_b-propeller"/>
</dbReference>
<dbReference type="EMBL" id="QKWP01000050">
    <property type="protein sequence ID" value="RIB28967.1"/>
    <property type="molecule type" value="Genomic_DNA"/>
</dbReference>
<accession>A0A397W5V6</accession>
<keyword evidence="3" id="KW-0812">Transmembrane</keyword>
<keyword evidence="1" id="KW-0880">Kelch repeat</keyword>
<organism evidence="4 5">
    <name type="scientific">Gigaspora rosea</name>
    <dbReference type="NCBI Taxonomy" id="44941"/>
    <lineage>
        <taxon>Eukaryota</taxon>
        <taxon>Fungi</taxon>
        <taxon>Fungi incertae sedis</taxon>
        <taxon>Mucoromycota</taxon>
        <taxon>Glomeromycotina</taxon>
        <taxon>Glomeromycetes</taxon>
        <taxon>Diversisporales</taxon>
        <taxon>Gigasporaceae</taxon>
        <taxon>Gigaspora</taxon>
    </lineage>
</organism>
<dbReference type="OrthoDB" id="432528at2759"/>
<evidence type="ECO:0000313" key="4">
    <source>
        <dbReference type="EMBL" id="RIB28967.1"/>
    </source>
</evidence>
<keyword evidence="3" id="KW-0472">Membrane</keyword>
<dbReference type="PANTHER" id="PTHR46093">
    <property type="entry name" value="ACYL-COA-BINDING DOMAIN-CONTAINING PROTEIN 5"/>
    <property type="match status" value="1"/>
</dbReference>
<evidence type="ECO:0000256" key="1">
    <source>
        <dbReference type="ARBA" id="ARBA00022441"/>
    </source>
</evidence>
<gene>
    <name evidence="4" type="ORF">C2G38_1298730</name>
</gene>
<dbReference type="PANTHER" id="PTHR46093:SF18">
    <property type="entry name" value="FIBRONECTIN TYPE-III DOMAIN-CONTAINING PROTEIN"/>
    <property type="match status" value="1"/>
</dbReference>
<evidence type="ECO:0000256" key="3">
    <source>
        <dbReference type="SAM" id="Phobius"/>
    </source>
</evidence>
<proteinExistence type="predicted"/>
<dbReference type="AlphaFoldDB" id="A0A397W5V6"/>
<dbReference type="Proteomes" id="UP000266673">
    <property type="component" value="Unassembled WGS sequence"/>
</dbReference>
<reference evidence="4 5" key="1">
    <citation type="submission" date="2018-06" db="EMBL/GenBank/DDBJ databases">
        <title>Comparative genomics reveals the genomic features of Rhizophagus irregularis, R. cerebriforme, R. diaphanum and Gigaspora rosea, and their symbiotic lifestyle signature.</title>
        <authorList>
            <person name="Morin E."/>
            <person name="San Clemente H."/>
            <person name="Chen E.C.H."/>
            <person name="De La Providencia I."/>
            <person name="Hainaut M."/>
            <person name="Kuo A."/>
            <person name="Kohler A."/>
            <person name="Murat C."/>
            <person name="Tang N."/>
            <person name="Roy S."/>
            <person name="Loubradou J."/>
            <person name="Henrissat B."/>
            <person name="Grigoriev I.V."/>
            <person name="Corradi N."/>
            <person name="Roux C."/>
            <person name="Martin F.M."/>
        </authorList>
    </citation>
    <scope>NUCLEOTIDE SEQUENCE [LARGE SCALE GENOMIC DNA]</scope>
    <source>
        <strain evidence="4 5">DAOM 194757</strain>
    </source>
</reference>
<dbReference type="Gene3D" id="2.120.10.80">
    <property type="entry name" value="Kelch-type beta propeller"/>
    <property type="match status" value="1"/>
</dbReference>
<protein>
    <recommendedName>
        <fullName evidence="6">Galactose oxidase</fullName>
    </recommendedName>
</protein>
<evidence type="ECO:0000313" key="5">
    <source>
        <dbReference type="Proteomes" id="UP000266673"/>
    </source>
</evidence>
<feature type="transmembrane region" description="Helical" evidence="3">
    <location>
        <begin position="187"/>
        <end position="212"/>
    </location>
</feature>
<sequence length="233" mass="25572">MPWVNITPIMGLPRRTASTACIYGEDKNRIIYIGGANMLSMYNINNDSWSIVTTSGDIPPSRYDHGAVFIPQYNQILILYGFPISLNMPIMALDTVNFEWSIPTIKNAGGPTIGLRRFTSILIGTYIFIAFGSFNTKGINSTNNFFLLDVSQKNNYQWVASYDPTKQFQSIPTTTTMPSATSNTNNVGSIIGIAFGAIAGIIILSTAAVLIIRKYGYPLSAPTSDEPNNEVYI</sequence>
<dbReference type="SUPFAM" id="SSF50965">
    <property type="entry name" value="Galactose oxidase, central domain"/>
    <property type="match status" value="1"/>
</dbReference>
<keyword evidence="3" id="KW-1133">Transmembrane helix</keyword>
<name>A0A397W5V6_9GLOM</name>
<dbReference type="InterPro" id="IPR015915">
    <property type="entry name" value="Kelch-typ_b-propeller"/>
</dbReference>